<reference evidence="2" key="1">
    <citation type="journal article" date="2021" name="Science">
        <title>Hunting the eagle killer: A cyanobacterial neurotoxin causes vacuolar myelinopathy.</title>
        <authorList>
            <person name="Breinlinger S."/>
            <person name="Phillips T.J."/>
            <person name="Haram B.N."/>
            <person name="Mares J."/>
            <person name="Martinez Yerena J.A."/>
            <person name="Hrouzek P."/>
            <person name="Sobotka R."/>
            <person name="Henderson W.M."/>
            <person name="Schmieder P."/>
            <person name="Williams S.M."/>
            <person name="Lauderdale J.D."/>
            <person name="Wilde H.D."/>
            <person name="Gerrin W."/>
            <person name="Kust A."/>
            <person name="Washington J.W."/>
            <person name="Wagner C."/>
            <person name="Geier B."/>
            <person name="Liebeke M."/>
            <person name="Enke H."/>
            <person name="Niedermeyer T.H.J."/>
            <person name="Wilde S.B."/>
        </authorList>
    </citation>
    <scope>NUCLEOTIDE SEQUENCE [LARGE SCALE GENOMIC DNA]</scope>
    <source>
        <strain evidence="2">Thurmond2011</strain>
    </source>
</reference>
<organism evidence="1 2">
    <name type="scientific">Aetokthonos hydrillicola Thurmond2011</name>
    <dbReference type="NCBI Taxonomy" id="2712845"/>
    <lineage>
        <taxon>Bacteria</taxon>
        <taxon>Bacillati</taxon>
        <taxon>Cyanobacteriota</taxon>
        <taxon>Cyanophyceae</taxon>
        <taxon>Nostocales</taxon>
        <taxon>Hapalosiphonaceae</taxon>
        <taxon>Aetokthonos</taxon>
    </lineage>
</organism>
<evidence type="ECO:0000313" key="2">
    <source>
        <dbReference type="Proteomes" id="UP000667802"/>
    </source>
</evidence>
<sequence length="254" mass="28614">MPCRISYQDDCVEIESAEELLVALELTPPEVDEELLSQIGEKITEIVTNDEEFLLLLEKIIDTKGASKQPYLRCFGDKLNKVVTKGETLKKSLALLCRPSDQEYFLATLGQSALRKCISNVGDIAEALEWLYGKTDSFFLELIGWDFVIKFINSGACLSTLVKSIELQEARELLAKMGWEKVLECIQSPNDLMYAFIGLSGASDRDLIDKLVEHEKLQHVIPSTQELDKICQRGLSHENALYLRAKYSETKSSV</sequence>
<proteinExistence type="predicted"/>
<gene>
    <name evidence="1" type="ORF">G7B40_008680</name>
</gene>
<name>A0AAP5I7G8_9CYAN</name>
<dbReference type="Proteomes" id="UP000667802">
    <property type="component" value="Unassembled WGS sequence"/>
</dbReference>
<dbReference type="AlphaFoldDB" id="A0AAP5I7G8"/>
<dbReference type="EMBL" id="JAALHA020000003">
    <property type="protein sequence ID" value="MDR9894643.1"/>
    <property type="molecule type" value="Genomic_DNA"/>
</dbReference>
<dbReference type="RefSeq" id="WP_208343233.1">
    <property type="nucleotide sequence ID" value="NZ_CAWQFN010000274.1"/>
</dbReference>
<protein>
    <submittedName>
        <fullName evidence="1">Uncharacterized protein</fullName>
    </submittedName>
</protein>
<accession>A0AAP5I7G8</accession>
<evidence type="ECO:0000313" key="1">
    <source>
        <dbReference type="EMBL" id="MDR9894643.1"/>
    </source>
</evidence>
<keyword evidence="2" id="KW-1185">Reference proteome</keyword>
<comment type="caution">
    <text evidence="1">The sequence shown here is derived from an EMBL/GenBank/DDBJ whole genome shotgun (WGS) entry which is preliminary data.</text>
</comment>